<dbReference type="PANTHER" id="PTHR15071">
    <property type="entry name" value="MANNOSE-6-PHOSPHATE RECEPTOR FAMILY MEMBER"/>
    <property type="match status" value="1"/>
</dbReference>
<dbReference type="Gene3D" id="2.70.130.10">
    <property type="entry name" value="Mannose-6-phosphate receptor binding domain"/>
    <property type="match status" value="1"/>
</dbReference>
<dbReference type="GO" id="GO:0005768">
    <property type="term" value="C:endosome"/>
    <property type="evidence" value="ECO:0007669"/>
    <property type="project" value="InterPro"/>
</dbReference>
<keyword evidence="6 9" id="KW-0472">Membrane</keyword>
<dbReference type="InterPro" id="IPR009011">
    <property type="entry name" value="Man6P_isomerase_rcpt-bd_dom_sf"/>
</dbReference>
<evidence type="ECO:0000256" key="5">
    <source>
        <dbReference type="ARBA" id="ARBA00022989"/>
    </source>
</evidence>
<keyword evidence="4 10" id="KW-0732">Signal</keyword>
<evidence type="ECO:0000256" key="10">
    <source>
        <dbReference type="SAM" id="SignalP"/>
    </source>
</evidence>
<protein>
    <recommendedName>
        <fullName evidence="11">MRH domain-containing protein</fullName>
    </recommendedName>
</protein>
<comment type="subcellular location">
    <subcellularLocation>
        <location evidence="1">Endomembrane system</location>
    </subcellularLocation>
</comment>
<dbReference type="GO" id="GO:0019904">
    <property type="term" value="F:protein domain specific binding"/>
    <property type="evidence" value="ECO:0007669"/>
    <property type="project" value="InterPro"/>
</dbReference>
<feature type="signal peptide" evidence="10">
    <location>
        <begin position="1"/>
        <end position="18"/>
    </location>
</feature>
<organism evidence="12">
    <name type="scientific">Graphocephala atropunctata</name>
    <dbReference type="NCBI Taxonomy" id="36148"/>
    <lineage>
        <taxon>Eukaryota</taxon>
        <taxon>Metazoa</taxon>
        <taxon>Ecdysozoa</taxon>
        <taxon>Arthropoda</taxon>
        <taxon>Hexapoda</taxon>
        <taxon>Insecta</taxon>
        <taxon>Pterygota</taxon>
        <taxon>Neoptera</taxon>
        <taxon>Paraneoptera</taxon>
        <taxon>Hemiptera</taxon>
        <taxon>Auchenorrhyncha</taxon>
        <taxon>Membracoidea</taxon>
        <taxon>Cicadellidae</taxon>
        <taxon>Cicadellinae</taxon>
        <taxon>Cicadellini</taxon>
        <taxon>Graphocephala</taxon>
    </lineage>
</organism>
<evidence type="ECO:0000256" key="2">
    <source>
        <dbReference type="ARBA" id="ARBA00022448"/>
    </source>
</evidence>
<reference evidence="12" key="1">
    <citation type="submission" date="2015-11" db="EMBL/GenBank/DDBJ databases">
        <title>De novo transcriptome assembly of four potential Pierce s Disease insect vectors from Arizona vineyards.</title>
        <authorList>
            <person name="Tassone E.E."/>
        </authorList>
    </citation>
    <scope>NUCLEOTIDE SEQUENCE</scope>
</reference>
<keyword evidence="2" id="KW-0813">Transport</keyword>
<dbReference type="EMBL" id="GEBQ01014869">
    <property type="protein sequence ID" value="JAT25108.1"/>
    <property type="molecule type" value="Transcribed_RNA"/>
</dbReference>
<keyword evidence="8" id="KW-0325">Glycoprotein</keyword>
<evidence type="ECO:0000256" key="4">
    <source>
        <dbReference type="ARBA" id="ARBA00022729"/>
    </source>
</evidence>
<dbReference type="Pfam" id="PF02157">
    <property type="entry name" value="Man-6-P_recep"/>
    <property type="match status" value="1"/>
</dbReference>
<dbReference type="InterPro" id="IPR000296">
    <property type="entry name" value="Man-6-P_rcpt_cation_dep"/>
</dbReference>
<dbReference type="AlphaFoldDB" id="A0A1B6LN75"/>
<dbReference type="InterPro" id="IPR044865">
    <property type="entry name" value="MRH_dom"/>
</dbReference>
<dbReference type="InterPro" id="IPR028927">
    <property type="entry name" value="Man-6-P_rcpt"/>
</dbReference>
<name>A0A1B6LN75_9HEMI</name>
<evidence type="ECO:0000259" key="11">
    <source>
        <dbReference type="PROSITE" id="PS51914"/>
    </source>
</evidence>
<evidence type="ECO:0000256" key="8">
    <source>
        <dbReference type="ARBA" id="ARBA00023180"/>
    </source>
</evidence>
<feature type="chain" id="PRO_5008587569" description="MRH domain-containing protein" evidence="10">
    <location>
        <begin position="19"/>
        <end position="255"/>
    </location>
</feature>
<dbReference type="SUPFAM" id="SSF50911">
    <property type="entry name" value="Mannose 6-phosphate receptor domain"/>
    <property type="match status" value="1"/>
</dbReference>
<evidence type="ECO:0000256" key="3">
    <source>
        <dbReference type="ARBA" id="ARBA00022692"/>
    </source>
</evidence>
<evidence type="ECO:0000256" key="9">
    <source>
        <dbReference type="SAM" id="Phobius"/>
    </source>
</evidence>
<keyword evidence="5 9" id="KW-1133">Transmembrane helix</keyword>
<dbReference type="PRINTS" id="PR00715">
    <property type="entry name" value="MAN6PRECEPTR"/>
</dbReference>
<dbReference type="PROSITE" id="PS51914">
    <property type="entry name" value="MRH"/>
    <property type="match status" value="1"/>
</dbReference>
<dbReference type="GO" id="GO:0006622">
    <property type="term" value="P:protein targeting to lysosome"/>
    <property type="evidence" value="ECO:0007669"/>
    <property type="project" value="InterPro"/>
</dbReference>
<evidence type="ECO:0000256" key="7">
    <source>
        <dbReference type="ARBA" id="ARBA00023157"/>
    </source>
</evidence>
<keyword evidence="3 9" id="KW-0812">Transmembrane</keyword>
<evidence type="ECO:0000313" key="12">
    <source>
        <dbReference type="EMBL" id="JAT25108.1"/>
    </source>
</evidence>
<gene>
    <name evidence="12" type="ORF">g.13444</name>
</gene>
<accession>A0A1B6LN75</accession>
<proteinExistence type="predicted"/>
<dbReference type="GO" id="GO:0005802">
    <property type="term" value="C:trans-Golgi network"/>
    <property type="evidence" value="ECO:0007669"/>
    <property type="project" value="TreeGrafter"/>
</dbReference>
<evidence type="ECO:0000256" key="6">
    <source>
        <dbReference type="ARBA" id="ARBA00023136"/>
    </source>
</evidence>
<keyword evidence="7" id="KW-1015">Disulfide bond</keyword>
<sequence>MYILYLTMVSFLFSYGYCEDCLLHYKPIPDSKQQLLHRIDSLKSQRFGVSSGGFTYTVTVCSEVSKNQPNAAATKGHDVDKNSMVIGRFNDTHIVGGSDWILLTYASGDALNNSDHCHNTSMRTSIMITCNRNSDQTLFVLSADDSAEDCQVTFTLSTPVICFNIPRGLSKGSVFCVLLLTGGMMYLIVGVAYRRIMTGAQGIEQIPHYYFWRDLGNLQADGCDFVCRKGNGREEPWNRITSNFNDPADEPLLHP</sequence>
<dbReference type="PANTHER" id="PTHR15071:SF29">
    <property type="entry name" value="CATION-DEPENDENT MANNOSE-6-PHOSPHATE RECEPTOR"/>
    <property type="match status" value="1"/>
</dbReference>
<feature type="domain" description="MRH" evidence="11">
    <location>
        <begin position="19"/>
        <end position="164"/>
    </location>
</feature>
<feature type="transmembrane region" description="Helical" evidence="9">
    <location>
        <begin position="172"/>
        <end position="193"/>
    </location>
</feature>
<evidence type="ECO:0000256" key="1">
    <source>
        <dbReference type="ARBA" id="ARBA00004308"/>
    </source>
</evidence>